<gene>
    <name evidence="7" type="ORF">PBY51_021690</name>
</gene>
<feature type="domain" description="MAM" evidence="6">
    <location>
        <begin position="858"/>
        <end position="1011"/>
    </location>
</feature>
<feature type="domain" description="MAM" evidence="6">
    <location>
        <begin position="519"/>
        <end position="685"/>
    </location>
</feature>
<evidence type="ECO:0000256" key="2">
    <source>
        <dbReference type="PROSITE-ProRule" id="PRU00124"/>
    </source>
</evidence>
<protein>
    <recommendedName>
        <fullName evidence="6">MAM domain-containing protein</fullName>
    </recommendedName>
</protein>
<evidence type="ECO:0000256" key="3">
    <source>
        <dbReference type="SAM" id="MobiDB-lite"/>
    </source>
</evidence>
<dbReference type="GO" id="GO:0016020">
    <property type="term" value="C:membrane"/>
    <property type="evidence" value="ECO:0007669"/>
    <property type="project" value="InterPro"/>
</dbReference>
<feature type="domain" description="MAM" evidence="6">
    <location>
        <begin position="706"/>
        <end position="856"/>
    </location>
</feature>
<feature type="transmembrane region" description="Helical" evidence="4">
    <location>
        <begin position="2285"/>
        <end position="2309"/>
    </location>
</feature>
<feature type="domain" description="MAM" evidence="6">
    <location>
        <begin position="1013"/>
        <end position="1166"/>
    </location>
</feature>
<dbReference type="InterPro" id="IPR000998">
    <property type="entry name" value="MAM_dom"/>
</dbReference>
<dbReference type="InterPro" id="IPR002172">
    <property type="entry name" value="LDrepeatLR_classA_rpt"/>
</dbReference>
<feature type="compositionally biased region" description="Polar residues" evidence="3">
    <location>
        <begin position="1964"/>
        <end position="1986"/>
    </location>
</feature>
<dbReference type="SMART" id="SM00192">
    <property type="entry name" value="LDLa"/>
    <property type="match status" value="3"/>
</dbReference>
<feature type="domain" description="MAM" evidence="6">
    <location>
        <begin position="1940"/>
        <end position="2102"/>
    </location>
</feature>
<keyword evidence="4" id="KW-1133">Transmembrane helix</keyword>
<feature type="disulfide bond" evidence="2">
    <location>
        <begin position="37"/>
        <end position="52"/>
    </location>
</feature>
<dbReference type="Gene3D" id="2.60.120.200">
    <property type="match status" value="13"/>
</dbReference>
<dbReference type="InterPro" id="IPR051560">
    <property type="entry name" value="MAM_domain-containing"/>
</dbReference>
<comment type="caution">
    <text evidence="2">Lacks conserved residue(s) required for the propagation of feature annotation.</text>
</comment>
<dbReference type="InterPro" id="IPR036055">
    <property type="entry name" value="LDL_receptor-like_sf"/>
</dbReference>
<evidence type="ECO:0000256" key="4">
    <source>
        <dbReference type="SAM" id="Phobius"/>
    </source>
</evidence>
<feature type="region of interest" description="Disordered" evidence="3">
    <location>
        <begin position="1543"/>
        <end position="1570"/>
    </location>
</feature>
<dbReference type="EMBL" id="JAUZQC010000014">
    <property type="protein sequence ID" value="KAK5860195.1"/>
    <property type="molecule type" value="Genomic_DNA"/>
</dbReference>
<keyword evidence="5" id="KW-0732">Signal</keyword>
<feature type="domain" description="MAM" evidence="6">
    <location>
        <begin position="1778"/>
        <end position="1938"/>
    </location>
</feature>
<feature type="compositionally biased region" description="Pro residues" evidence="3">
    <location>
        <begin position="1551"/>
        <end position="1565"/>
    </location>
</feature>
<feature type="chain" id="PRO_5042849962" description="MAM domain-containing protein" evidence="5">
    <location>
        <begin position="18"/>
        <end position="2376"/>
    </location>
</feature>
<keyword evidence="4" id="KW-0812">Transmembrane</keyword>
<comment type="caution">
    <text evidence="7">The sequence shown here is derived from an EMBL/GenBank/DDBJ whole genome shotgun (WGS) entry which is preliminary data.</text>
</comment>
<dbReference type="Pfam" id="PF00057">
    <property type="entry name" value="Ldl_recept_a"/>
    <property type="match status" value="2"/>
</dbReference>
<feature type="signal peptide" evidence="5">
    <location>
        <begin position="1"/>
        <end position="17"/>
    </location>
</feature>
<dbReference type="Proteomes" id="UP001346869">
    <property type="component" value="Unassembled WGS sequence"/>
</dbReference>
<keyword evidence="8" id="KW-1185">Reference proteome</keyword>
<feature type="disulfide bond" evidence="2">
    <location>
        <begin position="1337"/>
        <end position="1349"/>
    </location>
</feature>
<dbReference type="SMART" id="SM00137">
    <property type="entry name" value="MAM"/>
    <property type="match status" value="12"/>
</dbReference>
<evidence type="ECO:0000256" key="1">
    <source>
        <dbReference type="ARBA" id="ARBA00023157"/>
    </source>
</evidence>
<evidence type="ECO:0000313" key="8">
    <source>
        <dbReference type="Proteomes" id="UP001346869"/>
    </source>
</evidence>
<organism evidence="7 8">
    <name type="scientific">Eleginops maclovinus</name>
    <name type="common">Patagonian blennie</name>
    <name type="synonym">Eleginus maclovinus</name>
    <dbReference type="NCBI Taxonomy" id="56733"/>
    <lineage>
        <taxon>Eukaryota</taxon>
        <taxon>Metazoa</taxon>
        <taxon>Chordata</taxon>
        <taxon>Craniata</taxon>
        <taxon>Vertebrata</taxon>
        <taxon>Euteleostomi</taxon>
        <taxon>Actinopterygii</taxon>
        <taxon>Neopterygii</taxon>
        <taxon>Teleostei</taxon>
        <taxon>Neoteleostei</taxon>
        <taxon>Acanthomorphata</taxon>
        <taxon>Eupercaria</taxon>
        <taxon>Perciformes</taxon>
        <taxon>Notothenioidei</taxon>
        <taxon>Eleginopidae</taxon>
        <taxon>Eleginops</taxon>
    </lineage>
</organism>
<accession>A0AAN7XDR3</accession>
<dbReference type="InterPro" id="IPR023415">
    <property type="entry name" value="LDLR_class-A_CS"/>
</dbReference>
<feature type="disulfide bond" evidence="2">
    <location>
        <begin position="25"/>
        <end position="43"/>
    </location>
</feature>
<dbReference type="PROSITE" id="PS50068">
    <property type="entry name" value="LDLRA_2"/>
    <property type="match status" value="3"/>
</dbReference>
<feature type="domain" description="MAM" evidence="6">
    <location>
        <begin position="2104"/>
        <end position="2272"/>
    </location>
</feature>
<evidence type="ECO:0000256" key="5">
    <source>
        <dbReference type="SAM" id="SignalP"/>
    </source>
</evidence>
<feature type="disulfide bond" evidence="2">
    <location>
        <begin position="1594"/>
        <end position="1609"/>
    </location>
</feature>
<evidence type="ECO:0000313" key="7">
    <source>
        <dbReference type="EMBL" id="KAK5860195.1"/>
    </source>
</evidence>
<feature type="domain" description="MAM" evidence="6">
    <location>
        <begin position="1378"/>
        <end position="1540"/>
    </location>
</feature>
<dbReference type="Gene3D" id="4.10.400.10">
    <property type="entry name" value="Low-density Lipoprotein Receptor"/>
    <property type="match status" value="3"/>
</dbReference>
<dbReference type="PANTHER" id="PTHR23282:SF150">
    <property type="entry name" value="SI:CH211-106H4.4"/>
    <property type="match status" value="1"/>
</dbReference>
<keyword evidence="4" id="KW-0472">Membrane</keyword>
<proteinExistence type="predicted"/>
<dbReference type="PROSITE" id="PS50060">
    <property type="entry name" value="MAM_2"/>
    <property type="match status" value="12"/>
</dbReference>
<feature type="disulfide bond" evidence="2">
    <location>
        <begin position="18"/>
        <end position="30"/>
    </location>
</feature>
<dbReference type="CDD" id="cd06263">
    <property type="entry name" value="MAM"/>
    <property type="match status" value="12"/>
</dbReference>
<dbReference type="InterPro" id="IPR013320">
    <property type="entry name" value="ConA-like_dom_sf"/>
</dbReference>
<reference evidence="7 8" key="1">
    <citation type="journal article" date="2023" name="Genes (Basel)">
        <title>Chromosome-Level Genome Assembly and Circadian Gene Repertoire of the Patagonia Blennie Eleginops maclovinus-The Closest Ancestral Proxy of Antarctic Cryonotothenioids.</title>
        <authorList>
            <person name="Cheng C.C."/>
            <person name="Rivera-Colon A.G."/>
            <person name="Minhas B.F."/>
            <person name="Wilson L."/>
            <person name="Rayamajhi N."/>
            <person name="Vargas-Chacoff L."/>
            <person name="Catchen J.M."/>
        </authorList>
    </citation>
    <scope>NUCLEOTIDE SEQUENCE [LARGE SCALE GENOMIC DNA]</scope>
    <source>
        <strain evidence="7">JMC-PN-2008</strain>
    </source>
</reference>
<feature type="domain" description="MAM" evidence="6">
    <location>
        <begin position="53"/>
        <end position="352"/>
    </location>
</feature>
<feature type="domain" description="MAM" evidence="6">
    <location>
        <begin position="1174"/>
        <end position="1330"/>
    </location>
</feature>
<sequence>MKQIVVLLSGLLVVVSSCPDGRFNCTSGECLPARLVCNFEKDCEDGSDEEFCGSCDFEHHPCGWVDSSSSDSFRWRRQMANITSVPGLDHSAGNAFGHVMHVAGTEDWVFSLANLDYFVDNLAALGCQISFWYYLHNSSSSSSSSSSLTLNMIRGMADQELLHISKSRTDSWKNATAFIGNQPGGYMLRFSFKPVVAIGVMMDDIIGHLLMVPRPHCQPLWKRTNGKYSELTGKGYYMVITAQYNLNISSAARLISFPRPEGQVTCVSFRYHIFGNSIGTFIEVITKLSGENETVVWMRSGTQGNKWRFADLTFDSGKPIQFIIEAVVGGKQGSIAIDDIKVYSTASGSCPAERECTFQGSLCGMLPPPSANSSWSRISGESKPANISGPATDHTLGTDKGYYLSAELWSRPAGSRVVVMTAVMEPTAADGECIMFWYYMEGSGVGELHVFLQAADGNRVKLWSRNGDQGKHWRHGRVTLLSTDAPFQVGFEAVVGDEPRRDIAIDDLIFLNGACPPAGFCDFEMDFCGWVNNRPAESGLDWDWLSADSEGQFIPIKDHSTNSALGHFAFFRPSDSGKGETAQLESETMEGVDRACLEIWHYADGWLASNSFLDINLTMFVNETAGLRPVGSRRGYHNGTWIQDRVNYNASGPHQIILQASCPKSWDGGFALDDVHIIRGQFCDDTFPTTTPYPATTTTVAPASAMDCTFEQGLCSWVQEVNDDLNWPLSSGLQAHLPWDGPQYDHTLENELGFFLLLNGSGSKNGERADISVPVVGVSSHFCVGFWFFMLGPSVSTLDLLVETTSSSELLAWTRRGTQNSEWINAQVMFRGQRNTNSQGFIAIDDITVREGVCSNQNLCGFDSNWCDFENKVSLKGKWVRKRGTTNHVDHTYGTENGFYVTVMTSNSTQSEEAQLLTPEFPSAPEKCVRFWYEIPAGSDNILSVHLMRSGELEDALWQRSGAPSVGWEMAEVTVSSPAKFRVVFKADHTPGTIATVKLDDVSVRDGACSPPGSCDFESGQCTWVNIPKDDGHDWVMARGGSQGPPADHTTQTPQGQFLLSSSLHQSHSSVSQVLSEWIQPRDSASCLTLWYHMDSSASGTLKVFKRSGPSEEKLMFNSNSSGHGWTKFFQSVERNKPFQLLIEAETNRGFIAIDDITVTPGLCQVNETGLGFVGCSFENGTCGWEDISAGQCQWMRRRNATGNTGPSVDNTVGTELGWYMAVESDRGSEMTPAAVQSATMEQASATCTLRFYYNMFGEDMEELKVLLKDGSRTTALWWMSGNHADVWQYGEVTVGRIPADFTILFEASRTFNRPGHTAIDDIDFTNCSLPEPQPSCPENMFTCNNSVCVELNQVCDFSDDCGDRSDENNCEQQGVEERCSFEQGLCFWEQSDVDTAGAEWTHHKGQEAWPMHGPPRDHTQNSDAGYYVMPATELTDKGQTSEILSTTLRPSSNCTVRFFFYSLDDAAGRLTAQYRTLRSGSDDTVLWLRENSQSYSWQRAGVTFSSLVISKLVFRYERGDGIRGMVALDDISFSRECEFDPDNNKLPETSVPPTPSNTPTPPTSPSTAPTLPCPDNEFFCWRSDVCILATLKCDYHADCPQGEDEDGCGGCTFESDQCQWTDTSEGQILWHRQKASNNTEPPTDHTTDTGYYMSVNLSQGSTRTEARLQSPPLPSSSPFCQILFHFHIHAESAGSLRVLMQQAEGSEAMLWSRSHNTVSHWTPEHLPVGLHPQTYKVWFSSMNTVTQTDTGDHVVAVDDISFLNCETSYQPPALSACGCSFEDGLCVWVQGAEDELDWLSRTGPTETPNTGPAGDHTTSTGKYLYIQSSAPSVKGNKALLKSLLLPPAGDKGYCFTFWYHMFGATVGSLKVLLQTADPLKRTLVWQKSGDQGDEWQLVRSHVTEQEVHQVILEATVGGEAGDIAIDDISLISGPCPASDVCDFEEGSCGWQQESDDDFDWVKQTGSTHNPNTGPDSDHTTNSPSGHYYFLSSSDGDIKGQTAKMSSPLYPAGKWVCVQLWYHMYGRGVGELNVYQQSEDGKQALIFSQTGDQGRKWWLAQASLLPRVQPFRIAVEGVKAGPTQEGDMAFDDVHLTDAQCPPPGHCDFEINTCSWSNLGGDVDQGDWLRGKGASAKPNTGPSVDHTTNSTHGFYLYVDNTVGEWGDNSFLISDVFQPSNRGHCLKFWYHMYGSHIGTLRVYINDREMHSGGNEEGMLKWIETGDKGDRWREASVTVKHKEAFWFVFVYQRGMNPVGDVALDDITVLPGGCYSGPPIGPPDDNNDMMSAGLAVGLTLLAGVLISIFLVMLNKNRKFSTMNQPMIMNDEETDQNAGFDLLDCKIQGTEHESQSDFSFYNNLYNPSSQEADPPLTSSDA</sequence>
<name>A0AAN7XDR3_ELEMC</name>
<feature type="region of interest" description="Disordered" evidence="3">
    <location>
        <begin position="2354"/>
        <end position="2376"/>
    </location>
</feature>
<dbReference type="PROSITE" id="PS01209">
    <property type="entry name" value="LDLRA_1"/>
    <property type="match status" value="2"/>
</dbReference>
<dbReference type="SUPFAM" id="SSF57424">
    <property type="entry name" value="LDL receptor-like module"/>
    <property type="match status" value="3"/>
</dbReference>
<feature type="domain" description="MAM" evidence="6">
    <location>
        <begin position="354"/>
        <end position="517"/>
    </location>
</feature>
<reference evidence="7 8" key="2">
    <citation type="journal article" date="2023" name="Mol. Biol. Evol.">
        <title>Genomics of Secondarily Temperate Adaptation in the Only Non-Antarctic Icefish.</title>
        <authorList>
            <person name="Rivera-Colon A.G."/>
            <person name="Rayamajhi N."/>
            <person name="Minhas B.F."/>
            <person name="Madrigal G."/>
            <person name="Bilyk K.T."/>
            <person name="Yoon V."/>
            <person name="Hune M."/>
            <person name="Gregory S."/>
            <person name="Cheng C.H.C."/>
            <person name="Catchen J.M."/>
        </authorList>
    </citation>
    <scope>NUCLEOTIDE SEQUENCE [LARGE SCALE GENOMIC DNA]</scope>
    <source>
        <strain evidence="7">JMC-PN-2008</strain>
    </source>
</reference>
<dbReference type="SUPFAM" id="SSF49899">
    <property type="entry name" value="Concanavalin A-like lectins/glucanases"/>
    <property type="match status" value="13"/>
</dbReference>
<feature type="disulfide bond" evidence="2">
    <location>
        <begin position="1344"/>
        <end position="1362"/>
    </location>
</feature>
<dbReference type="Pfam" id="PF00629">
    <property type="entry name" value="MAM"/>
    <property type="match status" value="13"/>
</dbReference>
<dbReference type="CDD" id="cd00112">
    <property type="entry name" value="LDLa"/>
    <property type="match status" value="3"/>
</dbReference>
<evidence type="ECO:0000259" key="6">
    <source>
        <dbReference type="PROSITE" id="PS50060"/>
    </source>
</evidence>
<keyword evidence="1 2" id="KW-1015">Disulfide bond</keyword>
<dbReference type="PROSITE" id="PS51257">
    <property type="entry name" value="PROKAR_LIPOPROTEIN"/>
    <property type="match status" value="1"/>
</dbReference>
<dbReference type="PRINTS" id="PR00261">
    <property type="entry name" value="LDLRECEPTOR"/>
</dbReference>
<feature type="domain" description="MAM" evidence="6">
    <location>
        <begin position="1610"/>
        <end position="1768"/>
    </location>
</feature>
<feature type="disulfide bond" evidence="2">
    <location>
        <begin position="1356"/>
        <end position="1371"/>
    </location>
</feature>
<feature type="region of interest" description="Disordered" evidence="3">
    <location>
        <begin position="1961"/>
        <end position="1986"/>
    </location>
</feature>
<dbReference type="PANTHER" id="PTHR23282">
    <property type="entry name" value="APICAL ENDOSOMAL GLYCOPROTEIN PRECURSOR"/>
    <property type="match status" value="1"/>
</dbReference>